<dbReference type="Gene3D" id="6.10.250.3180">
    <property type="match status" value="1"/>
</dbReference>
<feature type="compositionally biased region" description="Basic and acidic residues" evidence="4">
    <location>
        <begin position="217"/>
        <end position="244"/>
    </location>
</feature>
<dbReference type="Gene3D" id="1.20.930.10">
    <property type="entry name" value="Conserved domain common to transcription factors TFIIS, elongin A, CRSP70"/>
    <property type="match status" value="1"/>
</dbReference>
<keyword evidence="2 3" id="KW-0539">Nucleus</keyword>
<dbReference type="Pfam" id="PF06881">
    <property type="entry name" value="Elongin_A"/>
    <property type="match status" value="1"/>
</dbReference>
<dbReference type="EMBL" id="GEZM01061877">
    <property type="protein sequence ID" value="JAV70268.1"/>
    <property type="molecule type" value="Transcribed_RNA"/>
</dbReference>
<name>A0A1Y1LBJ8_PHOPY</name>
<feature type="compositionally biased region" description="Basic residues" evidence="4">
    <location>
        <begin position="186"/>
        <end position="195"/>
    </location>
</feature>
<dbReference type="InterPro" id="IPR017923">
    <property type="entry name" value="TFIIS_N"/>
</dbReference>
<feature type="compositionally biased region" description="Basic and acidic residues" evidence="4">
    <location>
        <begin position="370"/>
        <end position="408"/>
    </location>
</feature>
<reference evidence="6" key="1">
    <citation type="journal article" date="2016" name="Sci. Rep.">
        <title>Molecular characterization of firefly nuptial gifts: a multi-omics approach sheds light on postcopulatory sexual selection.</title>
        <authorList>
            <person name="Al-Wathiqui N."/>
            <person name="Fallon T.R."/>
            <person name="South A."/>
            <person name="Weng J.K."/>
            <person name="Lewis S.M."/>
        </authorList>
    </citation>
    <scope>NUCLEOTIDE SEQUENCE</scope>
</reference>
<dbReference type="PROSITE" id="PS51319">
    <property type="entry name" value="TFIIS_N"/>
    <property type="match status" value="1"/>
</dbReference>
<evidence type="ECO:0000256" key="2">
    <source>
        <dbReference type="ARBA" id="ARBA00023242"/>
    </source>
</evidence>
<protein>
    <recommendedName>
        <fullName evidence="5">TFIIS N-terminal domain-containing protein</fullName>
    </recommendedName>
</protein>
<feature type="compositionally biased region" description="Basic and acidic residues" evidence="4">
    <location>
        <begin position="96"/>
        <end position="140"/>
    </location>
</feature>
<feature type="domain" description="TFIIS N-terminal" evidence="5">
    <location>
        <begin position="1"/>
        <end position="83"/>
    </location>
</feature>
<feature type="compositionally biased region" description="Basic and acidic residues" evidence="4">
    <location>
        <begin position="147"/>
        <end position="157"/>
    </location>
</feature>
<dbReference type="Pfam" id="PF08711">
    <property type="entry name" value="Med26"/>
    <property type="match status" value="1"/>
</dbReference>
<evidence type="ECO:0000256" key="1">
    <source>
        <dbReference type="ARBA" id="ARBA00004123"/>
    </source>
</evidence>
<evidence type="ECO:0000256" key="3">
    <source>
        <dbReference type="PROSITE-ProRule" id="PRU00649"/>
    </source>
</evidence>
<feature type="compositionally biased region" description="Basic and acidic residues" evidence="4">
    <location>
        <begin position="320"/>
        <end position="329"/>
    </location>
</feature>
<dbReference type="SMART" id="SM00509">
    <property type="entry name" value="TFS2N"/>
    <property type="match status" value="1"/>
</dbReference>
<dbReference type="InterPro" id="IPR035441">
    <property type="entry name" value="TFIIS/LEDGF_dom_sf"/>
</dbReference>
<organism evidence="6">
    <name type="scientific">Photinus pyralis</name>
    <name type="common">Common eastern firefly</name>
    <name type="synonym">Lampyris pyralis</name>
    <dbReference type="NCBI Taxonomy" id="7054"/>
    <lineage>
        <taxon>Eukaryota</taxon>
        <taxon>Metazoa</taxon>
        <taxon>Ecdysozoa</taxon>
        <taxon>Arthropoda</taxon>
        <taxon>Hexapoda</taxon>
        <taxon>Insecta</taxon>
        <taxon>Pterygota</taxon>
        <taxon>Neoptera</taxon>
        <taxon>Endopterygota</taxon>
        <taxon>Coleoptera</taxon>
        <taxon>Polyphaga</taxon>
        <taxon>Elateriformia</taxon>
        <taxon>Elateroidea</taxon>
        <taxon>Lampyridae</taxon>
        <taxon>Lampyrinae</taxon>
        <taxon>Photinus</taxon>
    </lineage>
</organism>
<evidence type="ECO:0000256" key="4">
    <source>
        <dbReference type="SAM" id="MobiDB-lite"/>
    </source>
</evidence>
<accession>A0A1Y1LBJ8</accession>
<dbReference type="InterPro" id="IPR003617">
    <property type="entry name" value="TFIIS/CRSP70_N_sub"/>
</dbReference>
<sequence length="766" mass="86576">MEEKGLIAGILHYQHCLDKYARRNDEARVLYCLSKLYKMPICIEHLEKTGVGRTVNSLRKLNGDIGEAAKTLVGKWKEMVAAISDEKETNSVPKIEPAKKQETDKEKCKSEKEHNSSHRGSDKRSSFLTETKSHSRKTQEESSSYNEDTKIKRDNGKSHYSQSSSVSDDENTSKKSVNEYKNKKEYSKHKSKRKRDSSEESQNESDSEKHRSKFHKSRADETLTKNKKLDNKQHDESSDEETSHSKQTVRKKVDDKPSKSSSNRDKDVDRKSQGGSSSKHRKTNSKRYTSESEEEEVVKSKHKSHSSRDKSSSSKHKKSSRDDEKEENRKSKHKQSKKDEKSSSKCRPKQLSDSEEDTNRNGFDSDESDNDVKVERKKIRTDEKKDKVKDEPKLKKSKGSSDKSDKRHSSSSSSKSEKKSSRKSNIEIGENGICSGSGASFAEALGMCVSSSKASKKKVAVVRPYSPDNAPSNVPELLTPTKKLTPLDVTVDNLLPEITPNYRPMGLPYSTGSKKVINDDEVLGALMYSKISRTKVYSGNKVAWGAVPSLFDICTRVLQDNIDALEYTGGVPYLILKPVIERANPDQLFMLEHHNPYLIEDTDELWQLHCNKEFRSKKREELETWRDMYMRCLDEREAKLQALTANIKQSQDKSLPVRQTKLAYVDSVVKPPRNILRKQAKHGTGSLEKRPAITPSARLSQIAVSGAAGQVAVPNPGPRAASSTGNLCTYFLCMRIHNSMTNFLYKYQTNQTTCFRCSLLDSDSEA</sequence>
<dbReference type="InterPro" id="IPR051870">
    <property type="entry name" value="Elongin-A_domain"/>
</dbReference>
<comment type="subcellular location">
    <subcellularLocation>
        <location evidence="1 3">Nucleus</location>
    </subcellularLocation>
</comment>
<feature type="region of interest" description="Disordered" evidence="4">
    <location>
        <begin position="86"/>
        <end position="430"/>
    </location>
</feature>
<evidence type="ECO:0000313" key="6">
    <source>
        <dbReference type="EMBL" id="JAV70268.1"/>
    </source>
</evidence>
<feature type="compositionally biased region" description="Basic and acidic residues" evidence="4">
    <location>
        <begin position="171"/>
        <end position="185"/>
    </location>
</feature>
<proteinExistence type="predicted"/>
<evidence type="ECO:0000259" key="5">
    <source>
        <dbReference type="PROSITE" id="PS51319"/>
    </source>
</evidence>
<feature type="compositionally biased region" description="Basic and acidic residues" evidence="4">
    <location>
        <begin position="251"/>
        <end position="272"/>
    </location>
</feature>
<dbReference type="SUPFAM" id="SSF47676">
    <property type="entry name" value="Conserved domain common to transcription factors TFIIS, elongin A, CRSP70"/>
    <property type="match status" value="1"/>
</dbReference>
<dbReference type="GO" id="GO:0006368">
    <property type="term" value="P:transcription elongation by RNA polymerase II"/>
    <property type="evidence" value="ECO:0007669"/>
    <property type="project" value="InterPro"/>
</dbReference>
<dbReference type="InterPro" id="IPR010684">
    <property type="entry name" value="RNA_pol_II_trans_fac_SIII_A"/>
</dbReference>
<dbReference type="AlphaFoldDB" id="A0A1Y1LBJ8"/>
<dbReference type="PANTHER" id="PTHR15141:SF76">
    <property type="entry name" value="TRANSCRIPTION ELONGATION FACTOR B POLYPEPTIDE 3"/>
    <property type="match status" value="1"/>
</dbReference>
<dbReference type="PANTHER" id="PTHR15141">
    <property type="entry name" value="TRANSCRIPTION ELONGATION FACTOR B POLYPEPTIDE 3"/>
    <property type="match status" value="1"/>
</dbReference>
<dbReference type="GO" id="GO:0070449">
    <property type="term" value="C:elongin complex"/>
    <property type="evidence" value="ECO:0007669"/>
    <property type="project" value="InterPro"/>
</dbReference>